<dbReference type="EMBL" id="JBKBDE010000006">
    <property type="protein sequence ID" value="MFN6552301.1"/>
    <property type="molecule type" value="Genomic_DNA"/>
</dbReference>
<dbReference type="PANTHER" id="PTHR43167">
    <property type="entry name" value="PUTATIVE (AFU_ORTHOLOGUE AFUA_6G01830)-RELATED"/>
    <property type="match status" value="1"/>
</dbReference>
<dbReference type="PROSITE" id="PS51682">
    <property type="entry name" value="SAM_OMT_I"/>
    <property type="match status" value="1"/>
</dbReference>
<protein>
    <submittedName>
        <fullName evidence="4">O-methyltransferase</fullName>
        <ecNumber evidence="4">2.1.1.-</ecNumber>
    </submittedName>
</protein>
<dbReference type="Gene3D" id="3.40.50.150">
    <property type="entry name" value="Vaccinia Virus protein VP39"/>
    <property type="match status" value="1"/>
</dbReference>
<keyword evidence="3" id="KW-0949">S-adenosyl-L-methionine</keyword>
<dbReference type="RefSeq" id="WP_409550813.1">
    <property type="nucleotide sequence ID" value="NZ_JBKBDE010000006.1"/>
</dbReference>
<dbReference type="PANTHER" id="PTHR43167:SF1">
    <property type="entry name" value="PUTATIVE (AFU_ORTHOLOGUE AFUA_6G01830)-RELATED"/>
    <property type="match status" value="1"/>
</dbReference>
<dbReference type="GO" id="GO:0032259">
    <property type="term" value="P:methylation"/>
    <property type="evidence" value="ECO:0007669"/>
    <property type="project" value="UniProtKB-KW"/>
</dbReference>
<proteinExistence type="predicted"/>
<keyword evidence="1 4" id="KW-0489">Methyltransferase</keyword>
<gene>
    <name evidence="4" type="ORF">ACK4CP_18020</name>
</gene>
<comment type="caution">
    <text evidence="4">The sequence shown here is derived from an EMBL/GenBank/DDBJ whole genome shotgun (WGS) entry which is preliminary data.</text>
</comment>
<keyword evidence="2 4" id="KW-0808">Transferase</keyword>
<dbReference type="Pfam" id="PF13578">
    <property type="entry name" value="Methyltransf_24"/>
    <property type="match status" value="1"/>
</dbReference>
<reference evidence="4 5" key="1">
    <citation type="submission" date="2024-12" db="EMBL/GenBank/DDBJ databases">
        <title>The coexistence of Mycolicibacterium septicum and Mycolicibacterium nivoides in clinical samples.</title>
        <authorList>
            <person name="Wang C."/>
            <person name="Feng Y."/>
            <person name="Zong Z."/>
        </authorList>
    </citation>
    <scope>NUCLEOTIDE SEQUENCE [LARGE SCALE GENOMIC DNA]</scope>
    <source>
        <strain evidence="4 5">120310</strain>
    </source>
</reference>
<sequence length="241" mass="26208">MTRRIPDRYAPSPLDERARAVADRLHARSRRQLLPSVVPLAARAVRSKIRTGSWDFTQSPESKDWLADKLIALDPAKAALCYLLCRAIDARRVVEAGTSYGVSTIYLAAAVRDNIAASGGTGQVIGTEHETAKVAAAQRNLADAGLAHLVDVRDGDLRDSLQDVGGPVDFMLVDIWIPMALPALERVLPELRPGALVVCDEVVNGRKDYLEYLSLVRDPNGPFQSVTVPGQGGLEISMKRF</sequence>
<dbReference type="InterPro" id="IPR029063">
    <property type="entry name" value="SAM-dependent_MTases_sf"/>
</dbReference>
<dbReference type="SUPFAM" id="SSF53335">
    <property type="entry name" value="S-adenosyl-L-methionine-dependent methyltransferases"/>
    <property type="match status" value="1"/>
</dbReference>
<accession>A0ABW9LW93</accession>
<dbReference type="CDD" id="cd02440">
    <property type="entry name" value="AdoMet_MTases"/>
    <property type="match status" value="1"/>
</dbReference>
<dbReference type="EC" id="2.1.1.-" evidence="4"/>
<evidence type="ECO:0000256" key="3">
    <source>
        <dbReference type="ARBA" id="ARBA00022691"/>
    </source>
</evidence>
<evidence type="ECO:0000313" key="4">
    <source>
        <dbReference type="EMBL" id="MFN6552301.1"/>
    </source>
</evidence>
<evidence type="ECO:0000256" key="1">
    <source>
        <dbReference type="ARBA" id="ARBA00022603"/>
    </source>
</evidence>
<dbReference type="Proteomes" id="UP001635817">
    <property type="component" value="Unassembled WGS sequence"/>
</dbReference>
<organism evidence="4 5">
    <name type="scientific">Mycolicibacterium septicum</name>
    <dbReference type="NCBI Taxonomy" id="98668"/>
    <lineage>
        <taxon>Bacteria</taxon>
        <taxon>Bacillati</taxon>
        <taxon>Actinomycetota</taxon>
        <taxon>Actinomycetes</taxon>
        <taxon>Mycobacteriales</taxon>
        <taxon>Mycobacteriaceae</taxon>
        <taxon>Mycolicibacterium</taxon>
    </lineage>
</organism>
<keyword evidence="5" id="KW-1185">Reference proteome</keyword>
<evidence type="ECO:0000256" key="2">
    <source>
        <dbReference type="ARBA" id="ARBA00022679"/>
    </source>
</evidence>
<dbReference type="GO" id="GO:0008168">
    <property type="term" value="F:methyltransferase activity"/>
    <property type="evidence" value="ECO:0007669"/>
    <property type="project" value="UniProtKB-KW"/>
</dbReference>
<dbReference type="InterPro" id="IPR002935">
    <property type="entry name" value="SAM_O-MeTrfase"/>
</dbReference>
<name>A0ABW9LW93_9MYCO</name>
<evidence type="ECO:0000313" key="5">
    <source>
        <dbReference type="Proteomes" id="UP001635817"/>
    </source>
</evidence>